<keyword evidence="3" id="KW-1185">Reference proteome</keyword>
<dbReference type="PANTHER" id="PTHR37850">
    <property type="entry name" value="STRU PROTEIN"/>
    <property type="match status" value="1"/>
</dbReference>
<dbReference type="EMBL" id="JAJEPS010000011">
    <property type="protein sequence ID" value="MCC2126847.1"/>
    <property type="molecule type" value="Genomic_DNA"/>
</dbReference>
<evidence type="ECO:0000313" key="2">
    <source>
        <dbReference type="EMBL" id="MCC2126847.1"/>
    </source>
</evidence>
<accession>A0AAE3DBN5</accession>
<dbReference type="PANTHER" id="PTHR37850:SF3">
    <property type="entry name" value="BLR7815 PROTEIN"/>
    <property type="match status" value="1"/>
</dbReference>
<dbReference type="InterPro" id="IPR048423">
    <property type="entry name" value="DRL_cat"/>
</dbReference>
<proteinExistence type="predicted"/>
<feature type="domain" description="SAF" evidence="1">
    <location>
        <begin position="372"/>
        <end position="439"/>
    </location>
</feature>
<gene>
    <name evidence="2" type="ORF">LKD36_11780</name>
</gene>
<sequence>MDYTNLFAGTGGKKSKVGIIGATRGYGYTLLAQILHVDLMELRAVCSRHPEECLAVLKEIGYDENKIVVCKDEEEIKKAPEDAIIIVADYRMVMECGVTGIVECTGNTTVSSDAAVIALNKGINVYMVSKETDSVSGPALHQLAAKNQAVYALVNGDQPRNLVDLISWGKTLGLEIIAAGKSSEYDFVWDRETGKLTYTDGSGIEEDMPQMLDCWRYEGTKTLEERKKLLGKYTEVICADLCEMNLVSNITGLVPATPTMDYPIAKPSELADILIPEEDGGILKKTGVVDVFHNLRGVDEASFAGGEYLIVKCDNAKMWELLEAKGHVVGRNKKYACIYWPYHMMGLESPITILLGDLLGIGTRTDCRQVSVLSGVAKEDLKAGTKFTVHGHHHEIDGLAPELLESKEVQNLAPYYLLSGTELTREVKKGQPITMDDVDLSGLDIYKLYVQGLNL</sequence>
<name>A0AAE3DBN5_9FIRM</name>
<evidence type="ECO:0000259" key="1">
    <source>
        <dbReference type="SMART" id="SM00858"/>
    </source>
</evidence>
<protein>
    <submittedName>
        <fullName evidence="2">Homoserine dehydrogenase</fullName>
    </submittedName>
</protein>
<comment type="caution">
    <text evidence="2">The sequence shown here is derived from an EMBL/GenBank/DDBJ whole genome shotgun (WGS) entry which is preliminary data.</text>
</comment>
<dbReference type="AlphaFoldDB" id="A0AAE3DBN5"/>
<dbReference type="InterPro" id="IPR013974">
    <property type="entry name" value="SAF"/>
</dbReference>
<organism evidence="2 3">
    <name type="scientific">Hominiventricola filiformis</name>
    <dbReference type="NCBI Taxonomy" id="2885352"/>
    <lineage>
        <taxon>Bacteria</taxon>
        <taxon>Bacillati</taxon>
        <taxon>Bacillota</taxon>
        <taxon>Clostridia</taxon>
        <taxon>Lachnospirales</taxon>
        <taxon>Lachnospiraceae</taxon>
        <taxon>Hominiventricola</taxon>
    </lineage>
</organism>
<dbReference type="InterPro" id="IPR036291">
    <property type="entry name" value="NAD(P)-bd_dom_sf"/>
</dbReference>
<dbReference type="SUPFAM" id="SSF51735">
    <property type="entry name" value="NAD(P)-binding Rossmann-fold domains"/>
    <property type="match status" value="1"/>
</dbReference>
<dbReference type="RefSeq" id="WP_308459708.1">
    <property type="nucleotide sequence ID" value="NZ_JAJEPS010000011.1"/>
</dbReference>
<dbReference type="Proteomes" id="UP001198220">
    <property type="component" value="Unassembled WGS sequence"/>
</dbReference>
<dbReference type="Gene3D" id="3.40.50.720">
    <property type="entry name" value="NAD(P)-binding Rossmann-like Domain"/>
    <property type="match status" value="1"/>
</dbReference>
<evidence type="ECO:0000313" key="3">
    <source>
        <dbReference type="Proteomes" id="UP001198220"/>
    </source>
</evidence>
<dbReference type="SMART" id="SM00858">
    <property type="entry name" value="SAF"/>
    <property type="match status" value="1"/>
</dbReference>
<reference evidence="2 3" key="1">
    <citation type="submission" date="2021-10" db="EMBL/GenBank/DDBJ databases">
        <title>Anaerobic single-cell dispensing facilitates the cultivation of human gut bacteria.</title>
        <authorList>
            <person name="Afrizal A."/>
        </authorList>
    </citation>
    <scope>NUCLEOTIDE SEQUENCE [LARGE SCALE GENOMIC DNA]</scope>
    <source>
        <strain evidence="2 3">CLA-AA-H276</strain>
    </source>
</reference>
<dbReference type="Pfam" id="PF21135">
    <property type="entry name" value="DRL_cat"/>
    <property type="match status" value="1"/>
</dbReference>